<proteinExistence type="predicted"/>
<name>A0AAN8GTJ9_9TELE</name>
<keyword evidence="2" id="KW-1185">Reference proteome</keyword>
<sequence length="129" mass="14147">MHRCFSLVGRVSGRCSPADSEWLRAGGLWIRAALLQDAGEPGAGGLSPGPLSPVLQHLDPDHETIRPADDEDLYYMLIEQHLPGLAAARWLWFHPPVFLMLPPEFLLPLRRGAEFHTGLDAPFVGSVSS</sequence>
<comment type="caution">
    <text evidence="1">The sequence shown here is derived from an EMBL/GenBank/DDBJ whole genome shotgun (WGS) entry which is preliminary data.</text>
</comment>
<accession>A0AAN8GTJ9</accession>
<organism evidence="1 2">
    <name type="scientific">Champsocephalus esox</name>
    <name type="common">pike icefish</name>
    <dbReference type="NCBI Taxonomy" id="159716"/>
    <lineage>
        <taxon>Eukaryota</taxon>
        <taxon>Metazoa</taxon>
        <taxon>Chordata</taxon>
        <taxon>Craniata</taxon>
        <taxon>Vertebrata</taxon>
        <taxon>Euteleostomi</taxon>
        <taxon>Actinopterygii</taxon>
        <taxon>Neopterygii</taxon>
        <taxon>Teleostei</taxon>
        <taxon>Neoteleostei</taxon>
        <taxon>Acanthomorphata</taxon>
        <taxon>Eupercaria</taxon>
        <taxon>Perciformes</taxon>
        <taxon>Notothenioidei</taxon>
        <taxon>Channichthyidae</taxon>
        <taxon>Champsocephalus</taxon>
    </lineage>
</organism>
<reference evidence="1 2" key="1">
    <citation type="journal article" date="2023" name="Mol. Biol. Evol.">
        <title>Genomics of Secondarily Temperate Adaptation in the Only Non-Antarctic Icefish.</title>
        <authorList>
            <person name="Rivera-Colon A.G."/>
            <person name="Rayamajhi N."/>
            <person name="Minhas B.F."/>
            <person name="Madrigal G."/>
            <person name="Bilyk K.T."/>
            <person name="Yoon V."/>
            <person name="Hune M."/>
            <person name="Gregory S."/>
            <person name="Cheng C.H.C."/>
            <person name="Catchen J.M."/>
        </authorList>
    </citation>
    <scope>NUCLEOTIDE SEQUENCE [LARGE SCALE GENOMIC DNA]</scope>
    <source>
        <strain evidence="1">JC2023a</strain>
    </source>
</reference>
<evidence type="ECO:0000313" key="1">
    <source>
        <dbReference type="EMBL" id="KAK5889687.1"/>
    </source>
</evidence>
<dbReference type="AlphaFoldDB" id="A0AAN8GTJ9"/>
<protein>
    <submittedName>
        <fullName evidence="1">Uncharacterized protein</fullName>
    </submittedName>
</protein>
<dbReference type="Proteomes" id="UP001335648">
    <property type="component" value="Unassembled WGS sequence"/>
</dbReference>
<gene>
    <name evidence="1" type="ORF">CesoFtcFv8_015669</name>
</gene>
<evidence type="ECO:0000313" key="2">
    <source>
        <dbReference type="Proteomes" id="UP001335648"/>
    </source>
</evidence>
<dbReference type="EMBL" id="JAULUE010002057">
    <property type="protein sequence ID" value="KAK5889687.1"/>
    <property type="molecule type" value="Genomic_DNA"/>
</dbReference>